<feature type="transmembrane region" description="Helical" evidence="1">
    <location>
        <begin position="103"/>
        <end position="124"/>
    </location>
</feature>
<keyword evidence="3" id="KW-1185">Reference proteome</keyword>
<protein>
    <recommendedName>
        <fullName evidence="4">DUF4386 family protein</fullName>
    </recommendedName>
</protein>
<proteinExistence type="predicted"/>
<feature type="transmembrane region" description="Helical" evidence="1">
    <location>
        <begin position="186"/>
        <end position="204"/>
    </location>
</feature>
<dbReference type="RefSeq" id="WP_425309529.1">
    <property type="nucleotide sequence ID" value="NZ_CP154795.1"/>
</dbReference>
<keyword evidence="1" id="KW-0812">Transmembrane</keyword>
<evidence type="ECO:0008006" key="4">
    <source>
        <dbReference type="Google" id="ProtNLM"/>
    </source>
</evidence>
<keyword evidence="1" id="KW-0472">Membrane</keyword>
<dbReference type="EMBL" id="CP154795">
    <property type="protein sequence ID" value="XAN08076.1"/>
    <property type="molecule type" value="Genomic_DNA"/>
</dbReference>
<dbReference type="Proteomes" id="UP001442841">
    <property type="component" value="Chromosome"/>
</dbReference>
<name>A0ABZ3FU22_9ACTN</name>
<organism evidence="2 3">
    <name type="scientific">Ammonicoccus fulvus</name>
    <dbReference type="NCBI Taxonomy" id="3138240"/>
    <lineage>
        <taxon>Bacteria</taxon>
        <taxon>Bacillati</taxon>
        <taxon>Actinomycetota</taxon>
        <taxon>Actinomycetes</taxon>
        <taxon>Propionibacteriales</taxon>
        <taxon>Propionibacteriaceae</taxon>
        <taxon>Ammonicoccus</taxon>
    </lineage>
</organism>
<gene>
    <name evidence="2" type="ORF">AADG42_12435</name>
</gene>
<feature type="transmembrane region" description="Helical" evidence="1">
    <location>
        <begin position="210"/>
        <end position="228"/>
    </location>
</feature>
<evidence type="ECO:0000313" key="3">
    <source>
        <dbReference type="Proteomes" id="UP001442841"/>
    </source>
</evidence>
<sequence length="233" mass="24375">MTHPDNALAPSAIDRPATRRTGTALLLGTISLVAWPLALAVASLIDFTAPYSSVPGTDTGYFEAVAANQGVWAAASFVFLAAALFTLASVPAVWRLSVGKAPIWAWVAAVMGTLLAFGQIVHLMSWRVMIPGLADSDLSGEQALALMYGVDAQPFFMVIFMPFLIGFTLAPLAFAVALWRGRVAPVWSPILAGVAGVGAIVLGTDTLPTTLGYAALLVAAFAPALVHLRRRTA</sequence>
<reference evidence="2 3" key="1">
    <citation type="submission" date="2024-04" db="EMBL/GenBank/DDBJ databases">
        <title>Isolation of an actinomycete strain from pig manure.</title>
        <authorList>
            <person name="Gong T."/>
            <person name="Yu Z."/>
            <person name="An M."/>
            <person name="Wei C."/>
            <person name="Yang W."/>
            <person name="Liu L."/>
        </authorList>
    </citation>
    <scope>NUCLEOTIDE SEQUENCE [LARGE SCALE GENOMIC DNA]</scope>
    <source>
        <strain evidence="2 3">ZF39</strain>
    </source>
</reference>
<accession>A0ABZ3FU22</accession>
<evidence type="ECO:0000256" key="1">
    <source>
        <dbReference type="SAM" id="Phobius"/>
    </source>
</evidence>
<feature type="transmembrane region" description="Helical" evidence="1">
    <location>
        <begin position="71"/>
        <end position="94"/>
    </location>
</feature>
<feature type="transmembrane region" description="Helical" evidence="1">
    <location>
        <begin position="24"/>
        <end position="45"/>
    </location>
</feature>
<keyword evidence="1" id="KW-1133">Transmembrane helix</keyword>
<feature type="transmembrane region" description="Helical" evidence="1">
    <location>
        <begin position="155"/>
        <end position="179"/>
    </location>
</feature>
<evidence type="ECO:0000313" key="2">
    <source>
        <dbReference type="EMBL" id="XAN08076.1"/>
    </source>
</evidence>